<keyword evidence="5" id="KW-0274">FAD</keyword>
<dbReference type="Proteomes" id="UP000287651">
    <property type="component" value="Unassembled WGS sequence"/>
</dbReference>
<dbReference type="GO" id="GO:0019139">
    <property type="term" value="F:cytokinin dehydrogenase activity"/>
    <property type="evidence" value="ECO:0007669"/>
    <property type="project" value="UniProtKB-EC"/>
</dbReference>
<dbReference type="PROSITE" id="PS51387">
    <property type="entry name" value="FAD_PCMH"/>
    <property type="match status" value="1"/>
</dbReference>
<organism evidence="8 9">
    <name type="scientific">Ensete ventricosum</name>
    <name type="common">Abyssinian banana</name>
    <name type="synonym">Musa ensete</name>
    <dbReference type="NCBI Taxonomy" id="4639"/>
    <lineage>
        <taxon>Eukaryota</taxon>
        <taxon>Viridiplantae</taxon>
        <taxon>Streptophyta</taxon>
        <taxon>Embryophyta</taxon>
        <taxon>Tracheophyta</taxon>
        <taxon>Spermatophyta</taxon>
        <taxon>Magnoliopsida</taxon>
        <taxon>Liliopsida</taxon>
        <taxon>Zingiberales</taxon>
        <taxon>Musaceae</taxon>
        <taxon>Ensete</taxon>
    </lineage>
</organism>
<dbReference type="InterPro" id="IPR016170">
    <property type="entry name" value="Cytok_DH_C_sf"/>
</dbReference>
<keyword evidence="6" id="KW-0560">Oxidoreductase</keyword>
<comment type="caution">
    <text evidence="8">The sequence shown here is derived from an EMBL/GenBank/DDBJ whole genome shotgun (WGS) entry which is preliminary data.</text>
</comment>
<dbReference type="GO" id="GO:0009690">
    <property type="term" value="P:cytokinin metabolic process"/>
    <property type="evidence" value="ECO:0007669"/>
    <property type="project" value="InterPro"/>
</dbReference>
<proteinExistence type="inferred from homology"/>
<dbReference type="Gene3D" id="3.30.43.10">
    <property type="entry name" value="Uridine Diphospho-n-acetylenolpyruvylglucosamine Reductase, domain 2"/>
    <property type="match status" value="1"/>
</dbReference>
<dbReference type="InterPro" id="IPR050432">
    <property type="entry name" value="FAD-linked_Oxidoreductases_BP"/>
</dbReference>
<comment type="cofactor">
    <cofactor evidence="1">
        <name>FAD</name>
        <dbReference type="ChEBI" id="CHEBI:57692"/>
    </cofactor>
</comment>
<gene>
    <name evidence="8" type="ORF">B296_00048415</name>
</gene>
<dbReference type="InterPro" id="IPR016164">
    <property type="entry name" value="FAD-linked_Oxase-like_C"/>
</dbReference>
<feature type="domain" description="FAD-binding PCMH-type" evidence="7">
    <location>
        <begin position="170"/>
        <end position="349"/>
    </location>
</feature>
<dbReference type="InterPro" id="IPR016166">
    <property type="entry name" value="FAD-bd_PCMH"/>
</dbReference>
<evidence type="ECO:0000313" key="8">
    <source>
        <dbReference type="EMBL" id="RRT39330.1"/>
    </source>
</evidence>
<evidence type="ECO:0000313" key="9">
    <source>
        <dbReference type="Proteomes" id="UP000287651"/>
    </source>
</evidence>
<dbReference type="EMBL" id="AMZH03020281">
    <property type="protein sequence ID" value="RRT39330.1"/>
    <property type="molecule type" value="Genomic_DNA"/>
</dbReference>
<dbReference type="InterPro" id="IPR006094">
    <property type="entry name" value="Oxid_FAD_bind_N"/>
</dbReference>
<evidence type="ECO:0000256" key="6">
    <source>
        <dbReference type="ARBA" id="ARBA00023002"/>
    </source>
</evidence>
<dbReference type="GO" id="GO:0071949">
    <property type="term" value="F:FAD binding"/>
    <property type="evidence" value="ECO:0007669"/>
    <property type="project" value="InterPro"/>
</dbReference>
<dbReference type="SUPFAM" id="SSF56176">
    <property type="entry name" value="FAD-binding/transporter-associated domain-like"/>
    <property type="match status" value="1"/>
</dbReference>
<reference evidence="8 9" key="1">
    <citation type="journal article" date="2014" name="Agronomy (Basel)">
        <title>A Draft Genome Sequence for Ensete ventricosum, the Drought-Tolerant Tree Against Hunger.</title>
        <authorList>
            <person name="Harrison J."/>
            <person name="Moore K.A."/>
            <person name="Paszkiewicz K."/>
            <person name="Jones T."/>
            <person name="Grant M."/>
            <person name="Ambacheew D."/>
            <person name="Muzemil S."/>
            <person name="Studholme D.J."/>
        </authorList>
    </citation>
    <scope>NUCLEOTIDE SEQUENCE [LARGE SCALE GENOMIC DNA]</scope>
</reference>
<dbReference type="Gene3D" id="3.40.462.10">
    <property type="entry name" value="FAD-linked oxidases, C-terminal domain"/>
    <property type="match status" value="1"/>
</dbReference>
<protein>
    <recommendedName>
        <fullName evidence="3">cytokinin dehydrogenase</fullName>
        <ecNumber evidence="3">1.5.99.12</ecNumber>
    </recommendedName>
</protein>
<sequence>MVCMHAGQPLATHDRAVADPHSSGMVPTSILPMAGCHITKDDLSYSHETYLLAIIKEKEWLRDIKPGNGESSRPSCGNQEKGGWCWDDCTMQSMGIPLGKVQHSPPPQNIWFPGLPMPLLPAPLVNKSYRRNHSSFVTKYHGIPASPMDFRPLSFLQSTNTSSLDFGRIKFNSPAAVLRPQSPKEISLLLGFLSASSFSKVTVAARGAGHSIHGQAQALDGIVIEMDSLPSNISIHKGTEFSPSYADVSGGALWIELLEEGLKFGLAPRSWTDYLYLSIGGTLSNGGISGQTFKYGPQISNVLQLDVVTGKGDQVACSPTENSELFYAVLGGLGQFGIITRARILLQDAPQKVKWVRAFYDDFNTFIEDQELLVAMPNVVDYVEGFMLLNEQSLHSSSLAFPSHLEFNRELYSKSSYNVYFCIEFAIHDYQAKTTNVEQVVTEISRKMSYIPSHFYSVEVSYFDFLNRVRGEELHLRSRGLWEVPHPWLNMFVPKSGIKDFKDSLLDNISPSDFEGLVLMYPILRDKWDTNSSAVLPDAREAGEEVVYIVGVLRTANPATCSTECLNDIRLSHRRVAQAASSPRIGAKQYLPHHLSQSHWQHHFGRRWDQFMARKAQFDPRHILGQGIILPGTNAPRP</sequence>
<dbReference type="PANTHER" id="PTHR13878:SF107">
    <property type="entry name" value="CYTOKININ DEHYDROGENASE 3"/>
    <property type="match status" value="1"/>
</dbReference>
<dbReference type="Gene3D" id="3.30.465.10">
    <property type="match status" value="1"/>
</dbReference>
<dbReference type="SUPFAM" id="SSF55103">
    <property type="entry name" value="FAD-linked oxidases, C-terminal domain"/>
    <property type="match status" value="1"/>
</dbReference>
<dbReference type="InterPro" id="IPR016167">
    <property type="entry name" value="FAD-bd_PCMH_sub1"/>
</dbReference>
<dbReference type="AlphaFoldDB" id="A0A426XIR4"/>
<comment type="similarity">
    <text evidence="2">Belongs to the oxygen-dependent FAD-linked oxidoreductase family.</text>
</comment>
<evidence type="ECO:0000259" key="7">
    <source>
        <dbReference type="PROSITE" id="PS51387"/>
    </source>
</evidence>
<dbReference type="InterPro" id="IPR015345">
    <property type="entry name" value="Cytokinin_DH_FAD/cytokin-bd"/>
</dbReference>
<evidence type="ECO:0000256" key="5">
    <source>
        <dbReference type="ARBA" id="ARBA00022827"/>
    </source>
</evidence>
<dbReference type="InterPro" id="IPR036318">
    <property type="entry name" value="FAD-bd_PCMH-like_sf"/>
</dbReference>
<dbReference type="Pfam" id="PF09265">
    <property type="entry name" value="Cytokin-bind"/>
    <property type="match status" value="1"/>
</dbReference>
<dbReference type="EC" id="1.5.99.12" evidence="3"/>
<keyword evidence="4" id="KW-0285">Flavoprotein</keyword>
<evidence type="ECO:0000256" key="3">
    <source>
        <dbReference type="ARBA" id="ARBA00011928"/>
    </source>
</evidence>
<evidence type="ECO:0000256" key="1">
    <source>
        <dbReference type="ARBA" id="ARBA00001974"/>
    </source>
</evidence>
<accession>A0A426XIR4</accession>
<dbReference type="Pfam" id="PF01565">
    <property type="entry name" value="FAD_binding_4"/>
    <property type="match status" value="1"/>
</dbReference>
<evidence type="ECO:0000256" key="2">
    <source>
        <dbReference type="ARBA" id="ARBA00005466"/>
    </source>
</evidence>
<name>A0A426XIR4_ENSVE</name>
<dbReference type="InterPro" id="IPR016169">
    <property type="entry name" value="FAD-bd_PCMH_sub2"/>
</dbReference>
<evidence type="ECO:0000256" key="4">
    <source>
        <dbReference type="ARBA" id="ARBA00022630"/>
    </source>
</evidence>
<dbReference type="PANTHER" id="PTHR13878">
    <property type="entry name" value="GULONOLACTONE OXIDASE"/>
    <property type="match status" value="1"/>
</dbReference>